<feature type="active site" description="Nucleophile" evidence="7">
    <location>
        <position position="116"/>
    </location>
</feature>
<dbReference type="EMBL" id="JACHIK010000013">
    <property type="protein sequence ID" value="MBB5044065.1"/>
    <property type="molecule type" value="Genomic_DNA"/>
</dbReference>
<dbReference type="PIRSF" id="PIRSF029342">
    <property type="entry name" value="UCP029342_ErfK/YbiS/YcfS/YnhG"/>
    <property type="match status" value="1"/>
</dbReference>
<comment type="pathway">
    <text evidence="1 7">Cell wall biogenesis; peptidoglycan biosynthesis.</text>
</comment>
<dbReference type="CDD" id="cd16913">
    <property type="entry name" value="YkuD_like"/>
    <property type="match status" value="1"/>
</dbReference>
<comment type="caution">
    <text evidence="10">The sequence shown here is derived from an EMBL/GenBank/DDBJ whole genome shotgun (WGS) entry which is preliminary data.</text>
</comment>
<keyword evidence="5 7" id="KW-0573">Peptidoglycan synthesis</keyword>
<feature type="domain" description="L,D-TPase catalytic" evidence="9">
    <location>
        <begin position="30"/>
        <end position="140"/>
    </location>
</feature>
<dbReference type="PROSITE" id="PS51257">
    <property type="entry name" value="PROKAR_LIPOPROTEIN"/>
    <property type="match status" value="1"/>
</dbReference>
<evidence type="ECO:0000256" key="6">
    <source>
        <dbReference type="ARBA" id="ARBA00023316"/>
    </source>
</evidence>
<reference evidence="10 11" key="1">
    <citation type="submission" date="2020-08" db="EMBL/GenBank/DDBJ databases">
        <title>Genomic Encyclopedia of Type Strains, Phase IV (KMG-IV): sequencing the most valuable type-strain genomes for metagenomic binning, comparative biology and taxonomic classification.</title>
        <authorList>
            <person name="Goeker M."/>
        </authorList>
    </citation>
    <scope>NUCLEOTIDE SEQUENCE [LARGE SCALE GENOMIC DNA]</scope>
    <source>
        <strain evidence="10 11">DSM 21319</strain>
    </source>
</reference>
<feature type="signal peptide" evidence="8">
    <location>
        <begin position="1"/>
        <end position="23"/>
    </location>
</feature>
<protein>
    <recommendedName>
        <fullName evidence="9">L,D-TPase catalytic domain-containing protein</fullName>
    </recommendedName>
</protein>
<evidence type="ECO:0000313" key="11">
    <source>
        <dbReference type="Proteomes" id="UP000535406"/>
    </source>
</evidence>
<evidence type="ECO:0000256" key="2">
    <source>
        <dbReference type="ARBA" id="ARBA00005992"/>
    </source>
</evidence>
<dbReference type="Proteomes" id="UP000535406">
    <property type="component" value="Unassembled WGS sequence"/>
</dbReference>
<keyword evidence="6 7" id="KW-0961">Cell wall biogenesis/degradation</keyword>
<evidence type="ECO:0000256" key="5">
    <source>
        <dbReference type="ARBA" id="ARBA00022984"/>
    </source>
</evidence>
<keyword evidence="8" id="KW-0732">Signal</keyword>
<dbReference type="InterPro" id="IPR016915">
    <property type="entry name" value="UCP029342"/>
</dbReference>
<name>A0A7W7YXB1_9HYPH</name>
<dbReference type="GO" id="GO:0018104">
    <property type="term" value="P:peptidoglycan-protein cross-linking"/>
    <property type="evidence" value="ECO:0007669"/>
    <property type="project" value="TreeGrafter"/>
</dbReference>
<dbReference type="PANTHER" id="PTHR30582">
    <property type="entry name" value="L,D-TRANSPEPTIDASE"/>
    <property type="match status" value="1"/>
</dbReference>
<dbReference type="PROSITE" id="PS52029">
    <property type="entry name" value="LD_TPASE"/>
    <property type="match status" value="1"/>
</dbReference>
<dbReference type="InterPro" id="IPR050979">
    <property type="entry name" value="LD-transpeptidase"/>
</dbReference>
<dbReference type="InterPro" id="IPR036365">
    <property type="entry name" value="PGBD-like_sf"/>
</dbReference>
<dbReference type="Gene3D" id="2.40.440.10">
    <property type="entry name" value="L,D-transpeptidase catalytic domain-like"/>
    <property type="match status" value="1"/>
</dbReference>
<dbReference type="Gene3D" id="1.10.101.10">
    <property type="entry name" value="PGBD-like superfamily/PGBD"/>
    <property type="match status" value="1"/>
</dbReference>
<evidence type="ECO:0000256" key="8">
    <source>
        <dbReference type="SAM" id="SignalP"/>
    </source>
</evidence>
<evidence type="ECO:0000256" key="1">
    <source>
        <dbReference type="ARBA" id="ARBA00004752"/>
    </source>
</evidence>
<evidence type="ECO:0000313" key="10">
    <source>
        <dbReference type="EMBL" id="MBB5044065.1"/>
    </source>
</evidence>
<dbReference type="SUPFAM" id="SSF141523">
    <property type="entry name" value="L,D-transpeptidase catalytic domain-like"/>
    <property type="match status" value="1"/>
</dbReference>
<keyword evidence="3" id="KW-0808">Transferase</keyword>
<dbReference type="NCBIfam" id="NF004786">
    <property type="entry name" value="PRK06132.1-3"/>
    <property type="match status" value="1"/>
</dbReference>
<feature type="active site" description="Proton donor/acceptor" evidence="7">
    <location>
        <position position="102"/>
    </location>
</feature>
<dbReference type="UniPathway" id="UPA00219"/>
<dbReference type="GO" id="GO:0071972">
    <property type="term" value="F:peptidoglycan L,D-transpeptidase activity"/>
    <property type="evidence" value="ECO:0007669"/>
    <property type="project" value="TreeGrafter"/>
</dbReference>
<dbReference type="SUPFAM" id="SSF47090">
    <property type="entry name" value="PGBD-like"/>
    <property type="match status" value="1"/>
</dbReference>
<dbReference type="InterPro" id="IPR036366">
    <property type="entry name" value="PGBDSf"/>
</dbReference>
<dbReference type="GO" id="GO:0071555">
    <property type="term" value="P:cell wall organization"/>
    <property type="evidence" value="ECO:0007669"/>
    <property type="project" value="UniProtKB-UniRule"/>
</dbReference>
<dbReference type="GO" id="GO:0016740">
    <property type="term" value="F:transferase activity"/>
    <property type="evidence" value="ECO:0007669"/>
    <property type="project" value="UniProtKB-KW"/>
</dbReference>
<dbReference type="Pfam" id="PF01471">
    <property type="entry name" value="PG_binding_1"/>
    <property type="match status" value="1"/>
</dbReference>
<evidence type="ECO:0000256" key="7">
    <source>
        <dbReference type="PROSITE-ProRule" id="PRU01373"/>
    </source>
</evidence>
<dbReference type="InterPro" id="IPR002477">
    <property type="entry name" value="Peptidoglycan-bd-like"/>
</dbReference>
<evidence type="ECO:0000259" key="9">
    <source>
        <dbReference type="PROSITE" id="PS52029"/>
    </source>
</evidence>
<sequence length="438" mass="46971">MKFRLATGMSIVGLMLSCGTALAGTLEGPLQIVVSKDQQQLKVYDGGVVVATSRVSTGKAGHATPTGIFSILEKKRTHFSNIYDSAPMPFMQRLTWSGIALHASGSVPSYPASHGCVRMPNDFAKTLFSVTRRGAHVLISDRELTPQRIVHSALFKPSIVVPDTPLLSDAGLRPALIEAGDKSVEVAMTDPKPVIETPTVHPTEEDPIRILITRRGERERLLDLQTLLNDLGYDAGVPDGSHGKQTIAAIRAFQLAEGLKEDGMVTPELIAAVYARAGKGTPPNGVVFVRQKFKPLLEEPVAIRDPQIALGTHFLLAREVDADTGTAEWYGVSMDNQLSPATEKRLGITTEADAEAPDAIARTLDRLDIPEETRNRISALMGEGASLSISDTGLGPETGNGTDFITMTREVPQKAVATAVQGVKKKKKKKASSVTVID</sequence>
<dbReference type="GO" id="GO:0008360">
    <property type="term" value="P:regulation of cell shape"/>
    <property type="evidence" value="ECO:0007669"/>
    <property type="project" value="UniProtKB-UniRule"/>
</dbReference>
<dbReference type="InterPro" id="IPR038063">
    <property type="entry name" value="Transpep_catalytic_dom"/>
</dbReference>
<accession>A0A7W7YXB1</accession>
<dbReference type="Pfam" id="PF03734">
    <property type="entry name" value="YkuD"/>
    <property type="match status" value="1"/>
</dbReference>
<evidence type="ECO:0000256" key="4">
    <source>
        <dbReference type="ARBA" id="ARBA00022960"/>
    </source>
</evidence>
<gene>
    <name evidence="10" type="ORF">HNQ66_003478</name>
</gene>
<keyword evidence="11" id="KW-1185">Reference proteome</keyword>
<keyword evidence="4 7" id="KW-0133">Cell shape</keyword>
<evidence type="ECO:0000256" key="3">
    <source>
        <dbReference type="ARBA" id="ARBA00022679"/>
    </source>
</evidence>
<dbReference type="GO" id="GO:0005576">
    <property type="term" value="C:extracellular region"/>
    <property type="evidence" value="ECO:0007669"/>
    <property type="project" value="TreeGrafter"/>
</dbReference>
<dbReference type="InterPro" id="IPR005490">
    <property type="entry name" value="LD_TPept_cat_dom"/>
</dbReference>
<dbReference type="AlphaFoldDB" id="A0A7W7YXB1"/>
<dbReference type="PANTHER" id="PTHR30582:SF2">
    <property type="entry name" value="L,D-TRANSPEPTIDASE YCIB-RELATED"/>
    <property type="match status" value="1"/>
</dbReference>
<dbReference type="NCBIfam" id="NF004785">
    <property type="entry name" value="PRK06132.1-2"/>
    <property type="match status" value="1"/>
</dbReference>
<organism evidence="10 11">
    <name type="scientific">Shinella fusca</name>
    <dbReference type="NCBI Taxonomy" id="544480"/>
    <lineage>
        <taxon>Bacteria</taxon>
        <taxon>Pseudomonadati</taxon>
        <taxon>Pseudomonadota</taxon>
        <taxon>Alphaproteobacteria</taxon>
        <taxon>Hyphomicrobiales</taxon>
        <taxon>Rhizobiaceae</taxon>
        <taxon>Shinella</taxon>
    </lineage>
</organism>
<dbReference type="RefSeq" id="WP_184145420.1">
    <property type="nucleotide sequence ID" value="NZ_JACHIK010000013.1"/>
</dbReference>
<proteinExistence type="inferred from homology"/>
<feature type="chain" id="PRO_5030847242" description="L,D-TPase catalytic domain-containing protein" evidence="8">
    <location>
        <begin position="24"/>
        <end position="438"/>
    </location>
</feature>
<comment type="similarity">
    <text evidence="2">Belongs to the YkuD family.</text>
</comment>